<evidence type="ECO:0000313" key="2">
    <source>
        <dbReference type="EMBL" id="OTG27363.1"/>
    </source>
</evidence>
<proteinExistence type="predicted"/>
<sequence length="62" mass="6491">MSSIHNTSVETVNAAATAIVSAETRLQPTSVQAKSPDRQADKPKGIHGERVCSKVSGTQEKG</sequence>
<evidence type="ECO:0000256" key="1">
    <source>
        <dbReference type="SAM" id="MobiDB-lite"/>
    </source>
</evidence>
<dbReference type="Proteomes" id="UP000215914">
    <property type="component" value="Chromosome 4"/>
</dbReference>
<evidence type="ECO:0000313" key="3">
    <source>
        <dbReference type="Proteomes" id="UP000215914"/>
    </source>
</evidence>
<name>A0A251UWG3_HELAN</name>
<feature type="compositionally biased region" description="Basic and acidic residues" evidence="1">
    <location>
        <begin position="35"/>
        <end position="52"/>
    </location>
</feature>
<dbReference type="AlphaFoldDB" id="A0A251UWG3"/>
<dbReference type="EMBL" id="CM007893">
    <property type="protein sequence ID" value="OTG27363.1"/>
    <property type="molecule type" value="Genomic_DNA"/>
</dbReference>
<gene>
    <name evidence="2" type="ORF">HannXRQ_Chr04g0099201</name>
</gene>
<dbReference type="InParanoid" id="A0A251UWG3"/>
<organism evidence="2 3">
    <name type="scientific">Helianthus annuus</name>
    <name type="common">Common sunflower</name>
    <dbReference type="NCBI Taxonomy" id="4232"/>
    <lineage>
        <taxon>Eukaryota</taxon>
        <taxon>Viridiplantae</taxon>
        <taxon>Streptophyta</taxon>
        <taxon>Embryophyta</taxon>
        <taxon>Tracheophyta</taxon>
        <taxon>Spermatophyta</taxon>
        <taxon>Magnoliopsida</taxon>
        <taxon>eudicotyledons</taxon>
        <taxon>Gunneridae</taxon>
        <taxon>Pentapetalae</taxon>
        <taxon>asterids</taxon>
        <taxon>campanulids</taxon>
        <taxon>Asterales</taxon>
        <taxon>Asteraceae</taxon>
        <taxon>Asteroideae</taxon>
        <taxon>Heliantheae alliance</taxon>
        <taxon>Heliantheae</taxon>
        <taxon>Helianthus</taxon>
    </lineage>
</organism>
<protein>
    <submittedName>
        <fullName evidence="2">Uncharacterized protein</fullName>
    </submittedName>
</protein>
<accession>A0A251UWG3</accession>
<keyword evidence="3" id="KW-1185">Reference proteome</keyword>
<reference evidence="3" key="1">
    <citation type="journal article" date="2017" name="Nature">
        <title>The sunflower genome provides insights into oil metabolism, flowering and Asterid evolution.</title>
        <authorList>
            <person name="Badouin H."/>
            <person name="Gouzy J."/>
            <person name="Grassa C.J."/>
            <person name="Murat F."/>
            <person name="Staton S.E."/>
            <person name="Cottret L."/>
            <person name="Lelandais-Briere C."/>
            <person name="Owens G.L."/>
            <person name="Carrere S."/>
            <person name="Mayjonade B."/>
            <person name="Legrand L."/>
            <person name="Gill N."/>
            <person name="Kane N.C."/>
            <person name="Bowers J.E."/>
            <person name="Hubner S."/>
            <person name="Bellec A."/>
            <person name="Berard A."/>
            <person name="Berges H."/>
            <person name="Blanchet N."/>
            <person name="Boniface M.C."/>
            <person name="Brunel D."/>
            <person name="Catrice O."/>
            <person name="Chaidir N."/>
            <person name="Claudel C."/>
            <person name="Donnadieu C."/>
            <person name="Faraut T."/>
            <person name="Fievet G."/>
            <person name="Helmstetter N."/>
            <person name="King M."/>
            <person name="Knapp S.J."/>
            <person name="Lai Z."/>
            <person name="Le Paslier M.C."/>
            <person name="Lippi Y."/>
            <person name="Lorenzon L."/>
            <person name="Mandel J.R."/>
            <person name="Marage G."/>
            <person name="Marchand G."/>
            <person name="Marquand E."/>
            <person name="Bret-Mestries E."/>
            <person name="Morien E."/>
            <person name="Nambeesan S."/>
            <person name="Nguyen T."/>
            <person name="Pegot-Espagnet P."/>
            <person name="Pouilly N."/>
            <person name="Raftis F."/>
            <person name="Sallet E."/>
            <person name="Schiex T."/>
            <person name="Thomas J."/>
            <person name="Vandecasteele C."/>
            <person name="Vares D."/>
            <person name="Vear F."/>
            <person name="Vautrin S."/>
            <person name="Crespi M."/>
            <person name="Mangin B."/>
            <person name="Burke J.M."/>
            <person name="Salse J."/>
            <person name="Munos S."/>
            <person name="Vincourt P."/>
            <person name="Rieseberg L.H."/>
            <person name="Langlade N.B."/>
        </authorList>
    </citation>
    <scope>NUCLEOTIDE SEQUENCE [LARGE SCALE GENOMIC DNA]</scope>
    <source>
        <strain evidence="3">cv. SF193</strain>
    </source>
</reference>
<feature type="region of interest" description="Disordered" evidence="1">
    <location>
        <begin position="27"/>
        <end position="62"/>
    </location>
</feature>